<dbReference type="PROSITE" id="PS00973">
    <property type="entry name" value="USP_2"/>
    <property type="match status" value="1"/>
</dbReference>
<dbReference type="PANTHER" id="PTHR24006:SF886">
    <property type="entry name" value="UBIQUITIN CARBOXYL-TERMINAL HYDROLASE"/>
    <property type="match status" value="1"/>
</dbReference>
<dbReference type="InterPro" id="IPR018200">
    <property type="entry name" value="USP_CS"/>
</dbReference>
<dbReference type="Proteomes" id="UP001497457">
    <property type="component" value="Chromosome 26rd"/>
</dbReference>
<keyword evidence="11" id="KW-1185">Reference proteome</keyword>
<dbReference type="Pfam" id="PF00443">
    <property type="entry name" value="UCH"/>
    <property type="match status" value="1"/>
</dbReference>
<keyword evidence="6" id="KW-0378">Hydrolase</keyword>
<gene>
    <name evidence="10" type="ORF">URODEC1_LOCUS65139</name>
</gene>
<name>A0ABC9BG87_9POAL</name>
<feature type="domain" description="USP" evidence="8">
    <location>
        <begin position="239"/>
        <end position="915"/>
    </location>
</feature>
<dbReference type="EMBL" id="OZ075136">
    <property type="protein sequence ID" value="CAL5000987.1"/>
    <property type="molecule type" value="Genomic_DNA"/>
</dbReference>
<dbReference type="InterPro" id="IPR028889">
    <property type="entry name" value="USP"/>
</dbReference>
<comment type="similarity">
    <text evidence="1 6">Belongs to the peptidase C19 family.</text>
</comment>
<evidence type="ECO:0000256" key="4">
    <source>
        <dbReference type="ARBA" id="ARBA00022833"/>
    </source>
</evidence>
<keyword evidence="4" id="KW-0862">Zinc</keyword>
<keyword evidence="3 5" id="KW-0863">Zinc-finger</keyword>
<protein>
    <recommendedName>
        <fullName evidence="6">Ubiquitin carboxyl-terminal hydrolase</fullName>
        <ecNumber evidence="6">3.4.19.12</ecNumber>
    </recommendedName>
</protein>
<dbReference type="InterPro" id="IPR050164">
    <property type="entry name" value="Peptidase_C19"/>
</dbReference>
<dbReference type="Gene3D" id="3.30.40.10">
    <property type="entry name" value="Zinc/RING finger domain, C3HC4 (zinc finger)"/>
    <property type="match status" value="1"/>
</dbReference>
<feature type="region of interest" description="Disordered" evidence="7">
    <location>
        <begin position="1"/>
        <end position="69"/>
    </location>
</feature>
<dbReference type="PANTHER" id="PTHR24006">
    <property type="entry name" value="UBIQUITIN CARBOXYL-TERMINAL HYDROLASE"/>
    <property type="match status" value="1"/>
</dbReference>
<feature type="compositionally biased region" description="Polar residues" evidence="7">
    <location>
        <begin position="396"/>
        <end position="408"/>
    </location>
</feature>
<sequence length="917" mass="101347">MGDTRPRGWEAGESSRDAKTPRLDFLAAVASEEMTGRNGRDDLGWEEWPDVTGRNGQEDLGWEEWPDVTGRNGREDLGWEEWPDVSGDNNRCNHVPTDSAHKEILDSSLLSDDAGKCVGCQQEEELANRRILVCLECGRQFCGDSDAYIPYGHAQDHAKQEQHWVAAMFADPQAGFCFKCGTEVPVYPEKEEMPDGIQAGGHAFGFDVQSGLVSGLPNLGDTWHGHEFGSASVQGYAIRGMWNRGSTCYVNAAVQCLLVLDRLRERMLAPDALLGHLGLALMEIFLETSLADDVGSVLNPDRLLRSIRLHADRFEPYKMHDSHELLNSLRDALHSEENEIETPNRQRGAPTVIDSIFRGELSYTRSCIHCGSSQVPHDQVYGLSLSLPSKEHPSRSDTAPQTSTSLKSQPKKVATLLIPANEKSTSERIQSVAKSSDSYLLGSELKDVMEKTPEPLELDSSEAQHIWQSKDVIQVPLQTEDKVSCSKLSQGIIEVPPESVSVVPHNLYNVKVEQLIEITTDSHSPEDMGPPPLVSLSENGAPMASGSCVDQNDNADPGDLMNQLEVSIQTKENTYTVQFTAEDQGNARSRDVVYDKGAEGSNSIPSIEDCLSYFFTEQALERNCDDCPKVLEETSTNQSGNVEQMVASTTNNTAAYGNHTEQSDRLAGQTEQSLESNSLSVECKSSSSRQPDDSDARSEIIQTVEANTEGMNSAMSYGDKEIECHEGVQEAVGCCFPAEKQTNLLGTHHSENLSTPNQDMRKQVELDHGASKLGDNQNEQKQRSGCSIETPRITKLPPVLTLHIKRYIMEGDVHHKNEARVSYKEYLDVGRFMDPSSADKDQSLYRLAGVVEHIGGPSMNSGHYVAYVRARRLGDQQEQSSCSSSWFCADDSSIREVTLEEVLKREAYILFYEQVEG</sequence>
<keyword evidence="6" id="KW-0833">Ubl conjugation pathway</keyword>
<evidence type="ECO:0000256" key="2">
    <source>
        <dbReference type="ARBA" id="ARBA00022723"/>
    </source>
</evidence>
<feature type="region of interest" description="Disordered" evidence="7">
    <location>
        <begin position="385"/>
        <end position="411"/>
    </location>
</feature>
<evidence type="ECO:0000256" key="1">
    <source>
        <dbReference type="ARBA" id="ARBA00009085"/>
    </source>
</evidence>
<feature type="region of interest" description="Disordered" evidence="7">
    <location>
        <begin position="661"/>
        <end position="697"/>
    </location>
</feature>
<dbReference type="Gene3D" id="3.90.70.10">
    <property type="entry name" value="Cysteine proteinases"/>
    <property type="match status" value="2"/>
</dbReference>
<dbReference type="InterPro" id="IPR001607">
    <property type="entry name" value="Znf_UBP"/>
</dbReference>
<dbReference type="GO" id="GO:0008270">
    <property type="term" value="F:zinc ion binding"/>
    <property type="evidence" value="ECO:0007669"/>
    <property type="project" value="UniProtKB-KW"/>
</dbReference>
<dbReference type="SMART" id="SM00290">
    <property type="entry name" value="ZnF_UBP"/>
    <property type="match status" value="1"/>
</dbReference>
<feature type="compositionally biased region" description="Basic and acidic residues" evidence="7">
    <location>
        <begin position="34"/>
        <end position="43"/>
    </location>
</feature>
<evidence type="ECO:0000256" key="6">
    <source>
        <dbReference type="RuleBase" id="RU366025"/>
    </source>
</evidence>
<evidence type="ECO:0000313" key="11">
    <source>
        <dbReference type="Proteomes" id="UP001497457"/>
    </source>
</evidence>
<evidence type="ECO:0000256" key="7">
    <source>
        <dbReference type="SAM" id="MobiDB-lite"/>
    </source>
</evidence>
<evidence type="ECO:0000256" key="3">
    <source>
        <dbReference type="ARBA" id="ARBA00022771"/>
    </source>
</evidence>
<dbReference type="PROSITE" id="PS00972">
    <property type="entry name" value="USP_1"/>
    <property type="match status" value="1"/>
</dbReference>
<dbReference type="EC" id="3.4.19.12" evidence="6"/>
<dbReference type="SUPFAM" id="SSF57850">
    <property type="entry name" value="RING/U-box"/>
    <property type="match status" value="1"/>
</dbReference>
<keyword evidence="6" id="KW-0645">Protease</keyword>
<keyword evidence="6" id="KW-0788">Thiol protease</keyword>
<comment type="catalytic activity">
    <reaction evidence="6">
        <text>Thiol-dependent hydrolysis of ester, thioester, amide, peptide and isopeptide bonds formed by the C-terminal Gly of ubiquitin (a 76-residue protein attached to proteins as an intracellular targeting signal).</text>
        <dbReference type="EC" id="3.4.19.12"/>
    </reaction>
</comment>
<evidence type="ECO:0000256" key="5">
    <source>
        <dbReference type="PROSITE-ProRule" id="PRU00502"/>
    </source>
</evidence>
<dbReference type="SUPFAM" id="SSF54001">
    <property type="entry name" value="Cysteine proteinases"/>
    <property type="match status" value="1"/>
</dbReference>
<dbReference type="InterPro" id="IPR001394">
    <property type="entry name" value="Peptidase_C19_UCH"/>
</dbReference>
<dbReference type="Pfam" id="PF02148">
    <property type="entry name" value="zf-UBP"/>
    <property type="match status" value="1"/>
</dbReference>
<evidence type="ECO:0000259" key="9">
    <source>
        <dbReference type="PROSITE" id="PS50271"/>
    </source>
</evidence>
<dbReference type="InterPro" id="IPR013083">
    <property type="entry name" value="Znf_RING/FYVE/PHD"/>
</dbReference>
<evidence type="ECO:0000313" key="10">
    <source>
        <dbReference type="EMBL" id="CAL5000987.1"/>
    </source>
</evidence>
<comment type="function">
    <text evidence="6">Recognizes and hydrolyzes the peptide bond at the C-terminal Gly of ubiquitin. Involved in the processing of poly-ubiquitin precursors as well as that of ubiquitinated proteins.</text>
</comment>
<dbReference type="InterPro" id="IPR038765">
    <property type="entry name" value="Papain-like_cys_pep_sf"/>
</dbReference>
<reference evidence="10" key="1">
    <citation type="submission" date="2024-10" db="EMBL/GenBank/DDBJ databases">
        <authorList>
            <person name="Ryan C."/>
        </authorList>
    </citation>
    <scope>NUCLEOTIDE SEQUENCE [LARGE SCALE GENOMIC DNA]</scope>
</reference>
<feature type="compositionally biased region" description="Polar residues" evidence="7">
    <location>
        <begin position="669"/>
        <end position="689"/>
    </location>
</feature>
<feature type="domain" description="UBP-type" evidence="9">
    <location>
        <begin position="90"/>
        <end position="203"/>
    </location>
</feature>
<dbReference type="PROSITE" id="PS50235">
    <property type="entry name" value="USP_3"/>
    <property type="match status" value="1"/>
</dbReference>
<dbReference type="PROSITE" id="PS50271">
    <property type="entry name" value="ZF_UBP"/>
    <property type="match status" value="1"/>
</dbReference>
<keyword evidence="2" id="KW-0479">Metal-binding</keyword>
<dbReference type="GO" id="GO:0004843">
    <property type="term" value="F:cysteine-type deubiquitinase activity"/>
    <property type="evidence" value="ECO:0007669"/>
    <property type="project" value="UniProtKB-UniRule"/>
</dbReference>
<proteinExistence type="inferred from homology"/>
<evidence type="ECO:0000259" key="8">
    <source>
        <dbReference type="PROSITE" id="PS50235"/>
    </source>
</evidence>
<accession>A0ABC9BG87</accession>
<feature type="compositionally biased region" description="Basic and acidic residues" evidence="7">
    <location>
        <begin position="1"/>
        <end position="22"/>
    </location>
</feature>
<organism evidence="10 11">
    <name type="scientific">Urochloa decumbens</name>
    <dbReference type="NCBI Taxonomy" id="240449"/>
    <lineage>
        <taxon>Eukaryota</taxon>
        <taxon>Viridiplantae</taxon>
        <taxon>Streptophyta</taxon>
        <taxon>Embryophyta</taxon>
        <taxon>Tracheophyta</taxon>
        <taxon>Spermatophyta</taxon>
        <taxon>Magnoliopsida</taxon>
        <taxon>Liliopsida</taxon>
        <taxon>Poales</taxon>
        <taxon>Poaceae</taxon>
        <taxon>PACMAD clade</taxon>
        <taxon>Panicoideae</taxon>
        <taxon>Panicodae</taxon>
        <taxon>Paniceae</taxon>
        <taxon>Melinidinae</taxon>
        <taxon>Urochloa</taxon>
    </lineage>
</organism>
<dbReference type="GO" id="GO:0006508">
    <property type="term" value="P:proteolysis"/>
    <property type="evidence" value="ECO:0007669"/>
    <property type="project" value="UniProtKB-KW"/>
</dbReference>
<dbReference type="AlphaFoldDB" id="A0ABC9BG87"/>